<evidence type="ECO:0000256" key="9">
    <source>
        <dbReference type="ARBA" id="ARBA00022741"/>
    </source>
</evidence>
<evidence type="ECO:0000256" key="2">
    <source>
        <dbReference type="ARBA" id="ARBA00001958"/>
    </source>
</evidence>
<evidence type="ECO:0000256" key="10">
    <source>
        <dbReference type="ARBA" id="ARBA00022777"/>
    </source>
</evidence>
<dbReference type="InterPro" id="IPR043129">
    <property type="entry name" value="ATPase_NBD"/>
</dbReference>
<keyword evidence="12 16" id="KW-0630">Potassium</keyword>
<feature type="binding site" evidence="16">
    <location>
        <position position="184"/>
    </location>
    <ligand>
        <name>substrate</name>
    </ligand>
</feature>
<comment type="subunit">
    <text evidence="5 16">Homodimer.</text>
</comment>
<dbReference type="GO" id="GO:0015937">
    <property type="term" value="P:coenzyme A biosynthetic process"/>
    <property type="evidence" value="ECO:0007669"/>
    <property type="project" value="UniProtKB-UniRule"/>
</dbReference>
<feature type="binding site" evidence="16">
    <location>
        <begin position="6"/>
        <end position="13"/>
    </location>
    <ligand>
        <name>ATP</name>
        <dbReference type="ChEBI" id="CHEBI:30616"/>
    </ligand>
</feature>
<evidence type="ECO:0000256" key="7">
    <source>
        <dbReference type="ARBA" id="ARBA00022490"/>
    </source>
</evidence>
<comment type="function">
    <text evidence="16">Catalyzes the phosphorylation of pantothenate (Pan), the first step in CoA biosynthesis.</text>
</comment>
<feature type="binding site" evidence="16">
    <location>
        <begin position="106"/>
        <end position="109"/>
    </location>
    <ligand>
        <name>substrate</name>
    </ligand>
</feature>
<protein>
    <recommendedName>
        <fullName evidence="15 16">Type III pantothenate kinase</fullName>
        <ecNumber evidence="6 16">2.7.1.33</ecNumber>
    </recommendedName>
    <alternativeName>
        <fullName evidence="16">PanK-III</fullName>
    </alternativeName>
    <alternativeName>
        <fullName evidence="16">Pantothenic acid kinase</fullName>
    </alternativeName>
</protein>
<dbReference type="RefSeq" id="WP_018577448.1">
    <property type="nucleotide sequence ID" value="NZ_KB892404.1"/>
</dbReference>
<sequence length="263" mass="28305">MILCIDVGNSHIYGGVFDGDEIKLRFRHTSKVSTSDELGIFLKSVLRENNCSPEQIKKIGICSVVPQVDYSLRSACVKYFATEPFLLQAGVKTGLNIKYRNPVEVGADRISNAIAATHSYPNQNIIVIDFGTATTFCVITAQKAYLGGAILPGVRLSVDALSNNTAKLPSVEIIKTEQVVGRTTIESIQSGVYYGVLGACKELIQRINQDSFGGDKALVLATGGFASLFDKQGLYDHLVPDLVLQGIRLAALMNLQSDSGSAN</sequence>
<comment type="catalytic activity">
    <reaction evidence="1 16">
        <text>(R)-pantothenate + ATP = (R)-4'-phosphopantothenate + ADP + H(+)</text>
        <dbReference type="Rhea" id="RHEA:16373"/>
        <dbReference type="ChEBI" id="CHEBI:10986"/>
        <dbReference type="ChEBI" id="CHEBI:15378"/>
        <dbReference type="ChEBI" id="CHEBI:29032"/>
        <dbReference type="ChEBI" id="CHEBI:30616"/>
        <dbReference type="ChEBI" id="CHEBI:456216"/>
        <dbReference type="EC" id="2.7.1.33"/>
    </reaction>
</comment>
<feature type="binding site" evidence="16">
    <location>
        <position position="132"/>
    </location>
    <ligand>
        <name>ATP</name>
        <dbReference type="ChEBI" id="CHEBI:30616"/>
    </ligand>
</feature>
<evidence type="ECO:0000256" key="14">
    <source>
        <dbReference type="ARBA" id="ARBA00038036"/>
    </source>
</evidence>
<comment type="pathway">
    <text evidence="4 16">Cofactor biosynthesis; coenzyme A biosynthesis; CoA from (R)-pantothenate: step 1/5.</text>
</comment>
<dbReference type="Gene3D" id="3.30.420.40">
    <property type="match status" value="2"/>
</dbReference>
<dbReference type="eggNOG" id="COG1521">
    <property type="taxonomic scope" value="Bacteria"/>
</dbReference>
<dbReference type="GO" id="GO:0046872">
    <property type="term" value="F:metal ion binding"/>
    <property type="evidence" value="ECO:0007669"/>
    <property type="project" value="UniProtKB-KW"/>
</dbReference>
<keyword evidence="13 16" id="KW-0173">Coenzyme A biosynthesis</keyword>
<dbReference type="PANTHER" id="PTHR34265">
    <property type="entry name" value="TYPE III PANTOTHENATE KINASE"/>
    <property type="match status" value="1"/>
</dbReference>
<dbReference type="Pfam" id="PF03309">
    <property type="entry name" value="Pan_kinase"/>
    <property type="match status" value="1"/>
</dbReference>
<keyword evidence="16" id="KW-0479">Metal-binding</keyword>
<dbReference type="HAMAP" id="MF_01274">
    <property type="entry name" value="Pantothen_kinase_3"/>
    <property type="match status" value="1"/>
</dbReference>
<comment type="caution">
    <text evidence="17">The sequence shown here is derived from an EMBL/GenBank/DDBJ whole genome shotgun (WGS) entry which is preliminary data.</text>
</comment>
<reference evidence="17 18" key="1">
    <citation type="submission" date="2015-11" db="EMBL/GenBank/DDBJ databases">
        <title>Genomic analysis of 38 Legionella species identifies large and diverse effector repertoires.</title>
        <authorList>
            <person name="Burstein D."/>
            <person name="Amaro F."/>
            <person name="Zusman T."/>
            <person name="Lifshitz Z."/>
            <person name="Cohen O."/>
            <person name="Gilbert J.A."/>
            <person name="Pupko T."/>
            <person name="Shuman H.A."/>
            <person name="Segal G."/>
        </authorList>
    </citation>
    <scope>NUCLEOTIDE SEQUENCE [LARGE SCALE GENOMIC DNA]</scope>
    <source>
        <strain evidence="17 18">ATCC 49655</strain>
    </source>
</reference>
<feature type="binding site" evidence="16">
    <location>
        <position position="129"/>
    </location>
    <ligand>
        <name>K(+)</name>
        <dbReference type="ChEBI" id="CHEBI:29103"/>
    </ligand>
</feature>
<keyword evidence="7 16" id="KW-0963">Cytoplasm</keyword>
<evidence type="ECO:0000313" key="18">
    <source>
        <dbReference type="Proteomes" id="UP000054600"/>
    </source>
</evidence>
<dbReference type="AlphaFoldDB" id="A0A0W0Z119"/>
<dbReference type="NCBIfam" id="NF009855">
    <property type="entry name" value="PRK13321.1"/>
    <property type="match status" value="1"/>
</dbReference>
<evidence type="ECO:0000256" key="6">
    <source>
        <dbReference type="ARBA" id="ARBA00012102"/>
    </source>
</evidence>
<feature type="active site" description="Proton acceptor" evidence="16">
    <location>
        <position position="108"/>
    </location>
</feature>
<keyword evidence="8 16" id="KW-0808">Transferase</keyword>
<dbReference type="GO" id="GO:0004594">
    <property type="term" value="F:pantothenate kinase activity"/>
    <property type="evidence" value="ECO:0007669"/>
    <property type="project" value="UniProtKB-UniRule"/>
</dbReference>
<dbReference type="Proteomes" id="UP000054600">
    <property type="component" value="Unassembled WGS sequence"/>
</dbReference>
<evidence type="ECO:0000313" key="17">
    <source>
        <dbReference type="EMBL" id="KTD62837.1"/>
    </source>
</evidence>
<dbReference type="UniPathway" id="UPA00241">
    <property type="reaction ID" value="UER00352"/>
</dbReference>
<evidence type="ECO:0000256" key="3">
    <source>
        <dbReference type="ARBA" id="ARBA00004496"/>
    </source>
</evidence>
<accession>A0A0W0Z119</accession>
<organism evidence="17 18">
    <name type="scientific">Legionella shakespearei DSM 23087</name>
    <dbReference type="NCBI Taxonomy" id="1122169"/>
    <lineage>
        <taxon>Bacteria</taxon>
        <taxon>Pseudomonadati</taxon>
        <taxon>Pseudomonadota</taxon>
        <taxon>Gammaproteobacteria</taxon>
        <taxon>Legionellales</taxon>
        <taxon>Legionellaceae</taxon>
        <taxon>Legionella</taxon>
    </lineage>
</organism>
<keyword evidence="18" id="KW-1185">Reference proteome</keyword>
<dbReference type="CDD" id="cd24015">
    <property type="entry name" value="ASKHA_NBD_PanK-III"/>
    <property type="match status" value="1"/>
</dbReference>
<name>A0A0W0Z119_9GAMM</name>
<evidence type="ECO:0000256" key="11">
    <source>
        <dbReference type="ARBA" id="ARBA00022840"/>
    </source>
</evidence>
<keyword evidence="9 16" id="KW-0547">Nucleotide-binding</keyword>
<dbReference type="OrthoDB" id="9781305at2"/>
<dbReference type="PATRIC" id="fig|1122169.6.peg.1007"/>
<keyword evidence="11 16" id="KW-0067">ATP-binding</keyword>
<evidence type="ECO:0000256" key="13">
    <source>
        <dbReference type="ARBA" id="ARBA00022993"/>
    </source>
</evidence>
<feature type="binding site" evidence="16">
    <location>
        <position position="99"/>
    </location>
    <ligand>
        <name>substrate</name>
    </ligand>
</feature>
<evidence type="ECO:0000256" key="1">
    <source>
        <dbReference type="ARBA" id="ARBA00001206"/>
    </source>
</evidence>
<dbReference type="EC" id="2.7.1.33" evidence="6 16"/>
<dbReference type="PANTHER" id="PTHR34265:SF1">
    <property type="entry name" value="TYPE III PANTOTHENATE KINASE"/>
    <property type="match status" value="1"/>
</dbReference>
<dbReference type="NCBIfam" id="TIGR00671">
    <property type="entry name" value="baf"/>
    <property type="match status" value="1"/>
</dbReference>
<comment type="cofactor">
    <cofactor evidence="2">
        <name>K(+)</name>
        <dbReference type="ChEBI" id="CHEBI:29103"/>
    </cofactor>
</comment>
<evidence type="ECO:0000256" key="15">
    <source>
        <dbReference type="ARBA" id="ARBA00040883"/>
    </source>
</evidence>
<evidence type="ECO:0000256" key="16">
    <source>
        <dbReference type="HAMAP-Rule" id="MF_01274"/>
    </source>
</evidence>
<evidence type="ECO:0000256" key="12">
    <source>
        <dbReference type="ARBA" id="ARBA00022958"/>
    </source>
</evidence>
<comment type="cofactor">
    <cofactor evidence="16">
        <name>NH4(+)</name>
        <dbReference type="ChEBI" id="CHEBI:28938"/>
    </cofactor>
    <cofactor evidence="16">
        <name>K(+)</name>
        <dbReference type="ChEBI" id="CHEBI:29103"/>
    </cofactor>
    <text evidence="16">A monovalent cation. Ammonium or potassium.</text>
</comment>
<keyword evidence="10 16" id="KW-0418">Kinase</keyword>
<dbReference type="SUPFAM" id="SSF53067">
    <property type="entry name" value="Actin-like ATPase domain"/>
    <property type="match status" value="2"/>
</dbReference>
<dbReference type="STRING" id="1122169.Lsha_0869"/>
<evidence type="ECO:0000256" key="4">
    <source>
        <dbReference type="ARBA" id="ARBA00005225"/>
    </source>
</evidence>
<evidence type="ECO:0000256" key="5">
    <source>
        <dbReference type="ARBA" id="ARBA00011738"/>
    </source>
</evidence>
<gene>
    <name evidence="16" type="primary">coaX</name>
    <name evidence="17" type="ORF">Lsha_0869</name>
</gene>
<comment type="subcellular location">
    <subcellularLocation>
        <location evidence="3 16">Cytoplasm</location>
    </subcellularLocation>
</comment>
<evidence type="ECO:0000256" key="8">
    <source>
        <dbReference type="ARBA" id="ARBA00022679"/>
    </source>
</evidence>
<comment type="similarity">
    <text evidence="14 16">Belongs to the type III pantothenate kinase family.</text>
</comment>
<proteinExistence type="inferred from homology"/>
<dbReference type="InterPro" id="IPR004619">
    <property type="entry name" value="Type_III_PanK"/>
</dbReference>
<dbReference type="EMBL" id="LNYW01000029">
    <property type="protein sequence ID" value="KTD62837.1"/>
    <property type="molecule type" value="Genomic_DNA"/>
</dbReference>
<dbReference type="GO" id="GO:0005524">
    <property type="term" value="F:ATP binding"/>
    <property type="evidence" value="ECO:0007669"/>
    <property type="project" value="UniProtKB-UniRule"/>
</dbReference>
<dbReference type="GO" id="GO:0005737">
    <property type="term" value="C:cytoplasm"/>
    <property type="evidence" value="ECO:0007669"/>
    <property type="project" value="UniProtKB-SubCell"/>
</dbReference>